<gene>
    <name evidence="1" type="ORF">BRAD3257_2201</name>
</gene>
<dbReference type="KEGG" id="bvz:BRAD3257_2201"/>
<proteinExistence type="predicted"/>
<protein>
    <submittedName>
        <fullName evidence="1">Uncharacterized protein</fullName>
    </submittedName>
</protein>
<dbReference type="Proteomes" id="UP000246085">
    <property type="component" value="Chromosome BRAD3257"/>
</dbReference>
<name>A0A2U3PVU4_9BRAD</name>
<dbReference type="EMBL" id="LS398110">
    <property type="protein sequence ID" value="SPP93280.1"/>
    <property type="molecule type" value="Genomic_DNA"/>
</dbReference>
<sequence>MSLGQSYQASISADRKVAERVGLSSSQRRVCEYRRKTRIPGRPAEACDHRCVPPVRPGGRSISGDFEGYQAPVELGSSRGAGLPRGFVSRFPGRTGCR</sequence>
<organism evidence="1 2">
    <name type="scientific">Bradyrhizobium vignae</name>
    <dbReference type="NCBI Taxonomy" id="1549949"/>
    <lineage>
        <taxon>Bacteria</taxon>
        <taxon>Pseudomonadati</taxon>
        <taxon>Pseudomonadota</taxon>
        <taxon>Alphaproteobacteria</taxon>
        <taxon>Hyphomicrobiales</taxon>
        <taxon>Nitrobacteraceae</taxon>
        <taxon>Bradyrhizobium</taxon>
    </lineage>
</organism>
<evidence type="ECO:0000313" key="2">
    <source>
        <dbReference type="Proteomes" id="UP000246085"/>
    </source>
</evidence>
<evidence type="ECO:0000313" key="1">
    <source>
        <dbReference type="EMBL" id="SPP93280.1"/>
    </source>
</evidence>
<dbReference type="AlphaFoldDB" id="A0A2U3PVU4"/>
<reference evidence="1 2" key="1">
    <citation type="submission" date="2018-03" db="EMBL/GenBank/DDBJ databases">
        <authorList>
            <person name="Gully D."/>
        </authorList>
    </citation>
    <scope>NUCLEOTIDE SEQUENCE [LARGE SCALE GENOMIC DNA]</scope>
    <source>
        <strain evidence="1">ORS3257</strain>
    </source>
</reference>
<accession>A0A2U3PVU4</accession>